<evidence type="ECO:0000313" key="1">
    <source>
        <dbReference type="EMBL" id="WUP52322.1"/>
    </source>
</evidence>
<sequence>MLSPVRALRRAATRFRPCRPFWLGTPLRATIAPAASGDGYVLLIRYAQGTEWVDLPTRTGPYDRPDEREFTAVAAALAARGLTRITPWQIDTDAHLCAPISPIRKEARRG</sequence>
<dbReference type="RefSeq" id="WP_328853382.1">
    <property type="nucleotide sequence ID" value="NZ_CP108084.1"/>
</dbReference>
<reference evidence="1" key="1">
    <citation type="submission" date="2022-10" db="EMBL/GenBank/DDBJ databases">
        <title>The complete genomes of actinobacterial strains from the NBC collection.</title>
        <authorList>
            <person name="Joergensen T.S."/>
            <person name="Alvarez Arevalo M."/>
            <person name="Sterndorff E.B."/>
            <person name="Faurdal D."/>
            <person name="Vuksanovic O."/>
            <person name="Mourched A.-S."/>
            <person name="Charusanti P."/>
            <person name="Shaw S."/>
            <person name="Blin K."/>
            <person name="Weber T."/>
        </authorList>
    </citation>
    <scope>NUCLEOTIDE SEQUENCE</scope>
    <source>
        <strain evidence="1">NBC_00256</strain>
    </source>
</reference>
<evidence type="ECO:0000313" key="2">
    <source>
        <dbReference type="Proteomes" id="UP001432190"/>
    </source>
</evidence>
<accession>A0ABZ1SED2</accession>
<gene>
    <name evidence="1" type="ORF">OG994_12725</name>
</gene>
<proteinExistence type="predicted"/>
<keyword evidence="2" id="KW-1185">Reference proteome</keyword>
<dbReference type="Proteomes" id="UP001432190">
    <property type="component" value="Chromosome"/>
</dbReference>
<protein>
    <recommendedName>
        <fullName evidence="3">Transposase</fullName>
    </recommendedName>
</protein>
<dbReference type="EMBL" id="CP108084">
    <property type="protein sequence ID" value="WUP52322.1"/>
    <property type="molecule type" value="Genomic_DNA"/>
</dbReference>
<organism evidence="1 2">
    <name type="scientific">Micromonospora globbae</name>
    <dbReference type="NCBI Taxonomy" id="1894969"/>
    <lineage>
        <taxon>Bacteria</taxon>
        <taxon>Bacillati</taxon>
        <taxon>Actinomycetota</taxon>
        <taxon>Actinomycetes</taxon>
        <taxon>Micromonosporales</taxon>
        <taxon>Micromonosporaceae</taxon>
        <taxon>Micromonospora</taxon>
    </lineage>
</organism>
<name>A0ABZ1SED2_9ACTN</name>
<evidence type="ECO:0008006" key="3">
    <source>
        <dbReference type="Google" id="ProtNLM"/>
    </source>
</evidence>